<keyword evidence="8" id="KW-0472">Membrane</keyword>
<dbReference type="STRING" id="1230338.MOMA_06561"/>
<sequence length="262" mass="30315">MPNLAIFLIFDIFNILTLLLKFIKATDKKVLSKVLSKKNYLKRVFMKNPLDRSISHHAKRYFQADKIQPPRDFQPLPADFWQNNNLGLEIGAGKGKHALQFANQNPDFHLVAIERTKQKFGVMQKAAKLANLANLHVVHADAIAWVVHAVPKNSLSKIFILYPNPEPHNPNQRWLNMPFFEFLLSRLKVGGELILATNIEDYANQSFDAALNIWQLPVQKTVVPKDSQRTHFEIKYLARGERCWQLAMVKPKKYVTRFDKNF</sequence>
<evidence type="ECO:0000256" key="6">
    <source>
        <dbReference type="ARBA" id="ARBA00022691"/>
    </source>
</evidence>
<comment type="caution">
    <text evidence="9">The sequence shown here is derived from an EMBL/GenBank/DDBJ whole genome shotgun (WGS) entry which is preliminary data.</text>
</comment>
<feature type="transmembrane region" description="Helical" evidence="8">
    <location>
        <begin position="6"/>
        <end position="23"/>
    </location>
</feature>
<dbReference type="Proteomes" id="UP000023795">
    <property type="component" value="Unassembled WGS sequence"/>
</dbReference>
<dbReference type="Pfam" id="PF02390">
    <property type="entry name" value="Methyltransf_4"/>
    <property type="match status" value="1"/>
</dbReference>
<dbReference type="GO" id="GO:0008176">
    <property type="term" value="F:tRNA (guanine(46)-N7)-methyltransferase activity"/>
    <property type="evidence" value="ECO:0007669"/>
    <property type="project" value="UniProtKB-EC"/>
</dbReference>
<evidence type="ECO:0000313" key="10">
    <source>
        <dbReference type="Proteomes" id="UP000023795"/>
    </source>
</evidence>
<dbReference type="AlphaFoldDB" id="L2F5A1"/>
<dbReference type="SUPFAM" id="SSF53335">
    <property type="entry name" value="S-adenosyl-L-methionine-dependent methyltransferases"/>
    <property type="match status" value="1"/>
</dbReference>
<dbReference type="Gene3D" id="3.40.50.150">
    <property type="entry name" value="Vaccinia Virus protein VP39"/>
    <property type="match status" value="1"/>
</dbReference>
<dbReference type="EMBL" id="ANIN01000002">
    <property type="protein sequence ID" value="ELA08202.1"/>
    <property type="molecule type" value="Genomic_DNA"/>
</dbReference>
<dbReference type="PANTHER" id="PTHR23417">
    <property type="entry name" value="3-DEOXY-D-MANNO-OCTULOSONIC-ACID TRANSFERASE/TRNA GUANINE-N 7 - -METHYLTRANSFERASE"/>
    <property type="match status" value="1"/>
</dbReference>
<proteinExistence type="predicted"/>
<dbReference type="EC" id="2.1.1.33" evidence="3"/>
<keyword evidence="8" id="KW-0812">Transmembrane</keyword>
<organism evidence="9 10">
    <name type="scientific">Moraxella macacae 0408225</name>
    <dbReference type="NCBI Taxonomy" id="1230338"/>
    <lineage>
        <taxon>Bacteria</taxon>
        <taxon>Pseudomonadati</taxon>
        <taxon>Pseudomonadota</taxon>
        <taxon>Gammaproteobacteria</taxon>
        <taxon>Moraxellales</taxon>
        <taxon>Moraxellaceae</taxon>
        <taxon>Moraxella</taxon>
    </lineage>
</organism>
<keyword evidence="8" id="KW-1133">Transmembrane helix</keyword>
<dbReference type="CDD" id="cd02440">
    <property type="entry name" value="AdoMet_MTases"/>
    <property type="match status" value="1"/>
</dbReference>
<evidence type="ECO:0000256" key="1">
    <source>
        <dbReference type="ARBA" id="ARBA00000142"/>
    </source>
</evidence>
<evidence type="ECO:0000256" key="2">
    <source>
        <dbReference type="ARBA" id="ARBA00003015"/>
    </source>
</evidence>
<evidence type="ECO:0000256" key="8">
    <source>
        <dbReference type="SAM" id="Phobius"/>
    </source>
</evidence>
<dbReference type="eggNOG" id="COG0220">
    <property type="taxonomic scope" value="Bacteria"/>
</dbReference>
<accession>L2F5A1</accession>
<keyword evidence="7" id="KW-0819">tRNA processing</keyword>
<dbReference type="GO" id="GO:0043527">
    <property type="term" value="C:tRNA methyltransferase complex"/>
    <property type="evidence" value="ECO:0007669"/>
    <property type="project" value="TreeGrafter"/>
</dbReference>
<name>L2F5A1_9GAMM</name>
<evidence type="ECO:0000313" key="9">
    <source>
        <dbReference type="EMBL" id="ELA08202.1"/>
    </source>
</evidence>
<keyword evidence="5 9" id="KW-0808">Transferase</keyword>
<dbReference type="PATRIC" id="fig|1230338.3.peg.1402"/>
<evidence type="ECO:0000256" key="5">
    <source>
        <dbReference type="ARBA" id="ARBA00022679"/>
    </source>
</evidence>
<keyword evidence="4 9" id="KW-0489">Methyltransferase</keyword>
<dbReference type="InterPro" id="IPR003358">
    <property type="entry name" value="tRNA_(Gua-N-7)_MeTrfase_Trmb"/>
</dbReference>
<gene>
    <name evidence="9" type="ORF">MOMA_06561</name>
</gene>
<comment type="catalytic activity">
    <reaction evidence="1">
        <text>guanosine(46) in tRNA + S-adenosyl-L-methionine = N(7)-methylguanosine(46) in tRNA + S-adenosyl-L-homocysteine</text>
        <dbReference type="Rhea" id="RHEA:42708"/>
        <dbReference type="Rhea" id="RHEA-COMP:10188"/>
        <dbReference type="Rhea" id="RHEA-COMP:10189"/>
        <dbReference type="ChEBI" id="CHEBI:57856"/>
        <dbReference type="ChEBI" id="CHEBI:59789"/>
        <dbReference type="ChEBI" id="CHEBI:74269"/>
        <dbReference type="ChEBI" id="CHEBI:74480"/>
        <dbReference type="EC" id="2.1.1.33"/>
    </reaction>
</comment>
<reference evidence="9 10" key="1">
    <citation type="journal article" date="2013" name="Genome Announc.">
        <title>Genome Sequence of Moraxella macacae 0408225, a Novel Bacterial Species Isolated from a Cynomolgus Macaque with Epistaxis.</title>
        <authorList>
            <person name="Ladner J.T."/>
            <person name="Whitehouse C.A."/>
            <person name="Koroleva G.I."/>
            <person name="Palacios G.F."/>
        </authorList>
    </citation>
    <scope>NUCLEOTIDE SEQUENCE [LARGE SCALE GENOMIC DNA]</scope>
    <source>
        <strain evidence="9 10">0408225</strain>
    </source>
</reference>
<protein>
    <recommendedName>
        <fullName evidence="3">tRNA (guanine(46)-N(7))-methyltransferase</fullName>
        <ecNumber evidence="3">2.1.1.33</ecNumber>
    </recommendedName>
</protein>
<evidence type="ECO:0000256" key="4">
    <source>
        <dbReference type="ARBA" id="ARBA00022603"/>
    </source>
</evidence>
<comment type="function">
    <text evidence="2">Catalyzes the formation of N(7)-methylguanine at position 46 (m7G46) in tRNA.</text>
</comment>
<dbReference type="InterPro" id="IPR029063">
    <property type="entry name" value="SAM-dependent_MTases_sf"/>
</dbReference>
<dbReference type="PANTHER" id="PTHR23417:SF14">
    <property type="entry name" value="PENTACOTRIPEPTIDE-REPEAT REGION OF PRORP DOMAIN-CONTAINING PROTEIN"/>
    <property type="match status" value="1"/>
</dbReference>
<dbReference type="PROSITE" id="PS51625">
    <property type="entry name" value="SAM_MT_TRMB"/>
    <property type="match status" value="1"/>
</dbReference>
<keyword evidence="10" id="KW-1185">Reference proteome</keyword>
<keyword evidence="6" id="KW-0949">S-adenosyl-L-methionine</keyword>
<evidence type="ECO:0000256" key="3">
    <source>
        <dbReference type="ARBA" id="ARBA00011977"/>
    </source>
</evidence>
<evidence type="ECO:0000256" key="7">
    <source>
        <dbReference type="ARBA" id="ARBA00022694"/>
    </source>
</evidence>